<organism evidence="7 8">
    <name type="scientific">Cupriavidus gilardii</name>
    <dbReference type="NCBI Taxonomy" id="82541"/>
    <lineage>
        <taxon>Bacteria</taxon>
        <taxon>Pseudomonadati</taxon>
        <taxon>Pseudomonadota</taxon>
        <taxon>Betaproteobacteria</taxon>
        <taxon>Burkholderiales</taxon>
        <taxon>Burkholderiaceae</taxon>
        <taxon>Cupriavidus</taxon>
    </lineage>
</organism>
<proteinExistence type="predicted"/>
<dbReference type="SUPFAM" id="SSF52210">
    <property type="entry name" value="Succinyl-CoA synthetase domains"/>
    <property type="match status" value="2"/>
</dbReference>
<dbReference type="InterPro" id="IPR011761">
    <property type="entry name" value="ATP-grasp"/>
</dbReference>
<protein>
    <submittedName>
        <fullName evidence="7">Bifunctional acetate--CoA ligase family protein/GNAT family N-acetyltransferase</fullName>
    </submittedName>
</protein>
<dbReference type="InterPro" id="IPR013815">
    <property type="entry name" value="ATP_grasp_subdomain_1"/>
</dbReference>
<dbReference type="GO" id="GO:0016874">
    <property type="term" value="F:ligase activity"/>
    <property type="evidence" value="ECO:0007669"/>
    <property type="project" value="UniProtKB-KW"/>
</dbReference>
<sequence length="907" mass="95533">MSTRNLEHLFRPESIAVIGASRRPGSIGAAILANLMESGFAGPVYPVNPKYDTLAGRPCYRNVAALPQAPELSVICTPAESVPKLVEELGRKGTRAVVVVTAGPPAEGGQRAAWRQAILDASRPYLLRVLGPNCVGLMVPRIGLHASFATGPLKSGPLAFATQSGALATAVLDWSRSRDIGFSHFVSLGDSADIDVADVLDYLATDASTRAILLYVEAVRDGRKFLSAARAAARSKPVVIVKAGRVPDGARAAASHTGALAGADDVWDAVIRRAGLLRVTSTEQLFDAVETLARGRPLAGERLCIITNGGGAGVLATDALVLSGGTLATFGVDTIAALDRCLPAGWSRGNPVDIVGDADAGRYANALAVVSHASDVDAVLTIHAPTALVLTRAVAQTIIDGAAGATHPLLACWLGGDDARDARLLCQRAGIPAYAMPEQAIRGFLQLVEFQRNQRMLLHVPSAAEADDTECVDSNTARAVIEAALREGTTMLDEARSKRLLKAYGIPVVETEIARDPVDAAEVASRIGFPVALKIRSPDLTHKSSVGGVALDLASSQQVRAVATRMLEHIGAIHPGARLDGFTVQRMAGRPGARELIVGIATDPVFGPVVLFGQGGTAVERIGDRSIGLPPLNEALASQMVDSTRVARVLGAYAAVPAADRRGILRVLIRIARMACELPEVTELDINPLIADESGVLALDARVGIRPASGRPTDRLSILPYPTELVQTIDWNGHTLLLRPIRPDDAVRYAAFVDALSEIDAHRRFFCAVHRPADPTHFLRWTQLDYARDMTFVAVLSPDAAHGRGNSAGKPAVDEGQIIGEARLAADPDGSSAEFAIAVRSDLQHRGLGTLLLKMAIAYARTRGLARLVGTTLPDNAAMVALATACGFTVARAAPAANGWHLRLDLD</sequence>
<dbReference type="SUPFAM" id="SSF51735">
    <property type="entry name" value="NAD(P)-binding Rossmann-fold domains"/>
    <property type="match status" value="1"/>
</dbReference>
<dbReference type="InterPro" id="IPR000182">
    <property type="entry name" value="GNAT_dom"/>
</dbReference>
<evidence type="ECO:0000313" key="8">
    <source>
        <dbReference type="Proteomes" id="UP001056648"/>
    </source>
</evidence>
<dbReference type="Pfam" id="PF13549">
    <property type="entry name" value="ATP-grasp_5"/>
    <property type="match status" value="1"/>
</dbReference>
<evidence type="ECO:0000256" key="1">
    <source>
        <dbReference type="ARBA" id="ARBA00022598"/>
    </source>
</evidence>
<dbReference type="Gene3D" id="3.40.50.261">
    <property type="entry name" value="Succinyl-CoA synthetase domains"/>
    <property type="match status" value="2"/>
</dbReference>
<dbReference type="SUPFAM" id="SSF55729">
    <property type="entry name" value="Acyl-CoA N-acyltransferases (Nat)"/>
    <property type="match status" value="1"/>
</dbReference>
<dbReference type="Gene3D" id="3.40.630.30">
    <property type="match status" value="1"/>
</dbReference>
<feature type="domain" description="N-acetyltransferase" evidence="6">
    <location>
        <begin position="736"/>
        <end position="907"/>
    </location>
</feature>
<keyword evidence="2 4" id="KW-0547">Nucleotide-binding</keyword>
<dbReference type="Gene3D" id="3.30.470.20">
    <property type="entry name" value="ATP-grasp fold, B domain"/>
    <property type="match status" value="1"/>
</dbReference>
<dbReference type="Pfam" id="PF19045">
    <property type="entry name" value="Ligase_CoA_2"/>
    <property type="match status" value="1"/>
</dbReference>
<evidence type="ECO:0000313" key="7">
    <source>
        <dbReference type="EMBL" id="USE78605.1"/>
    </source>
</evidence>
<evidence type="ECO:0000259" key="5">
    <source>
        <dbReference type="PROSITE" id="PS50975"/>
    </source>
</evidence>
<dbReference type="InterPro" id="IPR036291">
    <property type="entry name" value="NAD(P)-bd_dom_sf"/>
</dbReference>
<dbReference type="Gene3D" id="3.30.1490.20">
    <property type="entry name" value="ATP-grasp fold, A domain"/>
    <property type="match status" value="1"/>
</dbReference>
<evidence type="ECO:0000256" key="3">
    <source>
        <dbReference type="ARBA" id="ARBA00022840"/>
    </source>
</evidence>
<dbReference type="InterPro" id="IPR032875">
    <property type="entry name" value="Succ_CoA_lig_flav_dom"/>
</dbReference>
<evidence type="ECO:0000256" key="2">
    <source>
        <dbReference type="ARBA" id="ARBA00022741"/>
    </source>
</evidence>
<dbReference type="CDD" id="cd04301">
    <property type="entry name" value="NAT_SF"/>
    <property type="match status" value="1"/>
</dbReference>
<keyword evidence="3 4" id="KW-0067">ATP-binding</keyword>
<dbReference type="SUPFAM" id="SSF56059">
    <property type="entry name" value="Glutathione synthetase ATP-binding domain-like"/>
    <property type="match status" value="1"/>
</dbReference>
<feature type="domain" description="ATP-grasp" evidence="5">
    <location>
        <begin position="498"/>
        <end position="534"/>
    </location>
</feature>
<dbReference type="InterPro" id="IPR043938">
    <property type="entry name" value="Ligase_CoA_dom"/>
</dbReference>
<keyword evidence="8" id="KW-1185">Reference proteome</keyword>
<evidence type="ECO:0000259" key="6">
    <source>
        <dbReference type="PROSITE" id="PS51186"/>
    </source>
</evidence>
<dbReference type="PANTHER" id="PTHR43334">
    <property type="entry name" value="ACETATE--COA LIGASE [ADP-FORMING]"/>
    <property type="match status" value="1"/>
</dbReference>
<dbReference type="InterPro" id="IPR003781">
    <property type="entry name" value="CoA-bd"/>
</dbReference>
<dbReference type="PROSITE" id="PS50975">
    <property type="entry name" value="ATP_GRASP"/>
    <property type="match status" value="1"/>
</dbReference>
<dbReference type="Proteomes" id="UP001056648">
    <property type="component" value="Chromosome 2"/>
</dbReference>
<dbReference type="InterPro" id="IPR016181">
    <property type="entry name" value="Acyl_CoA_acyltransferase"/>
</dbReference>
<dbReference type="PROSITE" id="PS51186">
    <property type="entry name" value="GNAT"/>
    <property type="match status" value="1"/>
</dbReference>
<dbReference type="EMBL" id="CP098736">
    <property type="protein sequence ID" value="USE78605.1"/>
    <property type="molecule type" value="Genomic_DNA"/>
</dbReference>
<dbReference type="InterPro" id="IPR016102">
    <property type="entry name" value="Succinyl-CoA_synth-like"/>
</dbReference>
<name>A0ABY4VNJ6_9BURK</name>
<dbReference type="Pfam" id="PF13607">
    <property type="entry name" value="Succ_CoA_lig"/>
    <property type="match status" value="1"/>
</dbReference>
<dbReference type="PANTHER" id="PTHR43334:SF1">
    <property type="entry name" value="3-HYDROXYPROPIONATE--COA LIGASE [ADP-FORMING]"/>
    <property type="match status" value="1"/>
</dbReference>
<reference evidence="7" key="1">
    <citation type="submission" date="2022-06" db="EMBL/GenBank/DDBJ databases">
        <title>Complete genome sequence and characterization of Cupriavidus gilardii QJ1 isolated from contaminating cells.</title>
        <authorList>
            <person name="Qi J."/>
        </authorList>
    </citation>
    <scope>NUCLEOTIDE SEQUENCE</scope>
    <source>
        <strain evidence="7">QJ1</strain>
    </source>
</reference>
<evidence type="ECO:0000256" key="4">
    <source>
        <dbReference type="PROSITE-ProRule" id="PRU00409"/>
    </source>
</evidence>
<keyword evidence="1 7" id="KW-0436">Ligase</keyword>
<dbReference type="RefSeq" id="WP_252252478.1">
    <property type="nucleotide sequence ID" value="NZ_CP098736.1"/>
</dbReference>
<dbReference type="Pfam" id="PF13302">
    <property type="entry name" value="Acetyltransf_3"/>
    <property type="match status" value="1"/>
</dbReference>
<gene>
    <name evidence="7" type="ORF">NDR89_18260</name>
</gene>
<dbReference type="Gene3D" id="3.40.50.720">
    <property type="entry name" value="NAD(P)-binding Rossmann-like Domain"/>
    <property type="match status" value="1"/>
</dbReference>
<dbReference type="Pfam" id="PF13380">
    <property type="entry name" value="CoA_binding_2"/>
    <property type="match status" value="1"/>
</dbReference>
<dbReference type="InterPro" id="IPR051538">
    <property type="entry name" value="Acyl-CoA_Synth/Transferase"/>
</dbReference>
<accession>A0ABY4VNJ6</accession>
<dbReference type="SMART" id="SM00881">
    <property type="entry name" value="CoA_binding"/>
    <property type="match status" value="1"/>
</dbReference>